<accession>A0A2P2QJ45</accession>
<feature type="transmembrane region" description="Helical" evidence="1">
    <location>
        <begin position="21"/>
        <end position="41"/>
    </location>
</feature>
<evidence type="ECO:0000313" key="2">
    <source>
        <dbReference type="EMBL" id="MBX67013.1"/>
    </source>
</evidence>
<keyword evidence="1" id="KW-1133">Transmembrane helix</keyword>
<evidence type="ECO:0000256" key="1">
    <source>
        <dbReference type="SAM" id="Phobius"/>
    </source>
</evidence>
<dbReference type="AlphaFoldDB" id="A0A2P2QJ45"/>
<dbReference type="EMBL" id="GGEC01086529">
    <property type="protein sequence ID" value="MBX67013.1"/>
    <property type="molecule type" value="Transcribed_RNA"/>
</dbReference>
<sequence>MHATRNYQLKYNICCNILQFRCYYFNVIFLFAFLTPLQQGALKFLKLELRLSYSVLAKRNKKKVNSIP</sequence>
<organism evidence="2">
    <name type="scientific">Rhizophora mucronata</name>
    <name type="common">Asiatic mangrove</name>
    <dbReference type="NCBI Taxonomy" id="61149"/>
    <lineage>
        <taxon>Eukaryota</taxon>
        <taxon>Viridiplantae</taxon>
        <taxon>Streptophyta</taxon>
        <taxon>Embryophyta</taxon>
        <taxon>Tracheophyta</taxon>
        <taxon>Spermatophyta</taxon>
        <taxon>Magnoliopsida</taxon>
        <taxon>eudicotyledons</taxon>
        <taxon>Gunneridae</taxon>
        <taxon>Pentapetalae</taxon>
        <taxon>rosids</taxon>
        <taxon>fabids</taxon>
        <taxon>Malpighiales</taxon>
        <taxon>Rhizophoraceae</taxon>
        <taxon>Rhizophora</taxon>
    </lineage>
</organism>
<proteinExistence type="predicted"/>
<reference evidence="2" key="1">
    <citation type="submission" date="2018-02" db="EMBL/GenBank/DDBJ databases">
        <title>Rhizophora mucronata_Transcriptome.</title>
        <authorList>
            <person name="Meera S.P."/>
            <person name="Sreeshan A."/>
            <person name="Augustine A."/>
        </authorList>
    </citation>
    <scope>NUCLEOTIDE SEQUENCE</scope>
    <source>
        <tissue evidence="2">Leaf</tissue>
    </source>
</reference>
<keyword evidence="1" id="KW-0472">Membrane</keyword>
<keyword evidence="1" id="KW-0812">Transmembrane</keyword>
<protein>
    <submittedName>
        <fullName evidence="2">Uncharacterized protein</fullName>
    </submittedName>
</protein>
<name>A0A2P2QJ45_RHIMU</name>